<name>A0ACC2UIS3_9FUNG</name>
<reference evidence="1" key="1">
    <citation type="submission" date="2022-04" db="EMBL/GenBank/DDBJ databases">
        <title>Genome of the entomopathogenic fungus Entomophthora muscae.</title>
        <authorList>
            <person name="Elya C."/>
            <person name="Lovett B.R."/>
            <person name="Lee E."/>
            <person name="Macias A.M."/>
            <person name="Hajek A.E."/>
            <person name="De Bivort B.L."/>
            <person name="Kasson M.T."/>
            <person name="De Fine Licht H.H."/>
            <person name="Stajich J.E."/>
        </authorList>
    </citation>
    <scope>NUCLEOTIDE SEQUENCE</scope>
    <source>
        <strain evidence="1">Berkeley</strain>
    </source>
</reference>
<dbReference type="Proteomes" id="UP001165960">
    <property type="component" value="Unassembled WGS sequence"/>
</dbReference>
<comment type="caution">
    <text evidence="1">The sequence shown here is derived from an EMBL/GenBank/DDBJ whole genome shotgun (WGS) entry which is preliminary data.</text>
</comment>
<accession>A0ACC2UIS3</accession>
<evidence type="ECO:0000313" key="1">
    <source>
        <dbReference type="EMBL" id="KAJ9086948.1"/>
    </source>
</evidence>
<proteinExistence type="predicted"/>
<protein>
    <submittedName>
        <fullName evidence="1">Uncharacterized protein</fullName>
    </submittedName>
</protein>
<evidence type="ECO:0000313" key="2">
    <source>
        <dbReference type="Proteomes" id="UP001165960"/>
    </source>
</evidence>
<gene>
    <name evidence="1" type="ORF">DSO57_1038290</name>
</gene>
<sequence length="175" mass="18719">MELVSNPEPNSLWPASSEDQELGCLYPINSEPKIKVNINLPGSEFLPASQDFSSNLPVSDYRSFPNVTTCNTGNLGSKLSSPANKESSKPVPVLNAGSFPEIPTHDTGRLLGKISKSTNDICPKPAQSLENGAGSEYLPNINYQAVKQKGLKVYSSEMANGDLPMPDATLPPLES</sequence>
<keyword evidence="2" id="KW-1185">Reference proteome</keyword>
<dbReference type="EMBL" id="QTSX02000471">
    <property type="protein sequence ID" value="KAJ9086948.1"/>
    <property type="molecule type" value="Genomic_DNA"/>
</dbReference>
<organism evidence="1 2">
    <name type="scientific">Entomophthora muscae</name>
    <dbReference type="NCBI Taxonomy" id="34485"/>
    <lineage>
        <taxon>Eukaryota</taxon>
        <taxon>Fungi</taxon>
        <taxon>Fungi incertae sedis</taxon>
        <taxon>Zoopagomycota</taxon>
        <taxon>Entomophthoromycotina</taxon>
        <taxon>Entomophthoromycetes</taxon>
        <taxon>Entomophthorales</taxon>
        <taxon>Entomophthoraceae</taxon>
        <taxon>Entomophthora</taxon>
    </lineage>
</organism>